<dbReference type="Proteomes" id="UP001454036">
    <property type="component" value="Unassembled WGS sequence"/>
</dbReference>
<name>A0AAV3PJE2_LITER</name>
<evidence type="ECO:0000256" key="1">
    <source>
        <dbReference type="SAM" id="MobiDB-lite"/>
    </source>
</evidence>
<keyword evidence="4" id="KW-1185">Reference proteome</keyword>
<proteinExistence type="predicted"/>
<feature type="signal peptide" evidence="2">
    <location>
        <begin position="1"/>
        <end position="21"/>
    </location>
</feature>
<reference evidence="3 4" key="1">
    <citation type="submission" date="2024-01" db="EMBL/GenBank/DDBJ databases">
        <title>The complete chloroplast genome sequence of Lithospermum erythrorhizon: insights into the phylogenetic relationship among Boraginaceae species and the maternal lineages of purple gromwells.</title>
        <authorList>
            <person name="Okada T."/>
            <person name="Watanabe K."/>
        </authorList>
    </citation>
    <scope>NUCLEOTIDE SEQUENCE [LARGE SCALE GENOMIC DNA]</scope>
</reference>
<evidence type="ECO:0000256" key="2">
    <source>
        <dbReference type="SAM" id="SignalP"/>
    </source>
</evidence>
<organism evidence="3 4">
    <name type="scientific">Lithospermum erythrorhizon</name>
    <name type="common">Purple gromwell</name>
    <name type="synonym">Lithospermum officinale var. erythrorhizon</name>
    <dbReference type="NCBI Taxonomy" id="34254"/>
    <lineage>
        <taxon>Eukaryota</taxon>
        <taxon>Viridiplantae</taxon>
        <taxon>Streptophyta</taxon>
        <taxon>Embryophyta</taxon>
        <taxon>Tracheophyta</taxon>
        <taxon>Spermatophyta</taxon>
        <taxon>Magnoliopsida</taxon>
        <taxon>eudicotyledons</taxon>
        <taxon>Gunneridae</taxon>
        <taxon>Pentapetalae</taxon>
        <taxon>asterids</taxon>
        <taxon>lamiids</taxon>
        <taxon>Boraginales</taxon>
        <taxon>Boraginaceae</taxon>
        <taxon>Boraginoideae</taxon>
        <taxon>Lithospermeae</taxon>
        <taxon>Lithospermum</taxon>
    </lineage>
</organism>
<evidence type="ECO:0000313" key="3">
    <source>
        <dbReference type="EMBL" id="GAA0150801.1"/>
    </source>
</evidence>
<feature type="compositionally biased region" description="Polar residues" evidence="1">
    <location>
        <begin position="99"/>
        <end position="111"/>
    </location>
</feature>
<evidence type="ECO:0000313" key="4">
    <source>
        <dbReference type="Proteomes" id="UP001454036"/>
    </source>
</evidence>
<feature type="region of interest" description="Disordered" evidence="1">
    <location>
        <begin position="39"/>
        <end position="113"/>
    </location>
</feature>
<dbReference type="EMBL" id="BAABME010017634">
    <property type="protein sequence ID" value="GAA0150801.1"/>
    <property type="molecule type" value="Genomic_DNA"/>
</dbReference>
<protein>
    <submittedName>
        <fullName evidence="3">Uncharacterized protein</fullName>
    </submittedName>
</protein>
<keyword evidence="2" id="KW-0732">Signal</keyword>
<gene>
    <name evidence="3" type="ORF">LIER_37182</name>
</gene>
<feature type="chain" id="PRO_5043774844" evidence="2">
    <location>
        <begin position="22"/>
        <end position="146"/>
    </location>
</feature>
<accession>A0AAV3PJE2</accession>
<sequence>MVITRISCIILFVLIFSHTLSFSTAPDPAKVIAALPTNNSIDSKIPPLPNASSVGGSKDSKQAKIQDAGLTKKNDESKLDKKDKDDNVTSVADSPISMKETSNGNKGNVDSSGEGLIDKAASCEGLANSCRNQTLVACIHSFQNGI</sequence>
<comment type="caution">
    <text evidence="3">The sequence shown here is derived from an EMBL/GenBank/DDBJ whole genome shotgun (WGS) entry which is preliminary data.</text>
</comment>
<feature type="compositionally biased region" description="Basic and acidic residues" evidence="1">
    <location>
        <begin position="58"/>
        <end position="87"/>
    </location>
</feature>
<dbReference type="AlphaFoldDB" id="A0AAV3PJE2"/>